<dbReference type="AlphaFoldDB" id="A0A1L7WFX3"/>
<dbReference type="CDD" id="cd03190">
    <property type="entry name" value="GST_C_Omega_like"/>
    <property type="match status" value="1"/>
</dbReference>
<dbReference type="PIRSF" id="PIRSF015753">
    <property type="entry name" value="GST"/>
    <property type="match status" value="1"/>
</dbReference>
<dbReference type="SFLD" id="SFLDS00019">
    <property type="entry name" value="Glutathione_Transferase_(cytos"/>
    <property type="match status" value="1"/>
</dbReference>
<proteinExistence type="predicted"/>
<feature type="binding site" evidence="2">
    <location>
        <begin position="123"/>
        <end position="126"/>
    </location>
    <ligand>
        <name>glutathione</name>
        <dbReference type="ChEBI" id="CHEBI:57925"/>
    </ligand>
</feature>
<dbReference type="InterPro" id="IPR016639">
    <property type="entry name" value="GST_Omega/GSH"/>
</dbReference>
<dbReference type="STRING" id="576137.A0A1L7WFX3"/>
<dbReference type="Gene3D" id="3.40.30.10">
    <property type="entry name" value="Glutaredoxin"/>
    <property type="match status" value="1"/>
</dbReference>
<dbReference type="InterPro" id="IPR040079">
    <property type="entry name" value="Glutathione_S-Trfase"/>
</dbReference>
<feature type="domain" description="GST C-terminal" evidence="4">
    <location>
        <begin position="173"/>
        <end position="308"/>
    </location>
</feature>
<dbReference type="InterPro" id="IPR004045">
    <property type="entry name" value="Glutathione_S-Trfase_N"/>
</dbReference>
<dbReference type="GO" id="GO:0005737">
    <property type="term" value="C:cytoplasm"/>
    <property type="evidence" value="ECO:0007669"/>
    <property type="project" value="TreeGrafter"/>
</dbReference>
<sequence length="330" mass="38242">MAAKTEDKKPDIMDVPTKNGTFDRQISSFRSWISSKPGAEFPPEKDRYVLYINYGCPWASRANLVRTLKGLEGVIQMVSTDWELFQEGWSFTGRDGTDPVDPLYGFTRLSQLYFKAAPNYSARYTVPVLWDKKKETMVSNESSEIIRMLYSEFDSLLPESLRESSKPNGGLLPPSLLKEIDEMNEWVYNDINNGVYKTGFAVTQEAYETAVTTLFKSLDRVEAHLKDSKWKGPYLFGKEITEADIRLYPTIARFDVAYHTLFMCNLKMIRHEYPEIQRWYERLYWDESERTRGAFKKSTHFDAIKKGYTKASRRNIVPLGPEIEMLPLST</sequence>
<organism evidence="5 6">
    <name type="scientific">Phialocephala subalpina</name>
    <dbReference type="NCBI Taxonomy" id="576137"/>
    <lineage>
        <taxon>Eukaryota</taxon>
        <taxon>Fungi</taxon>
        <taxon>Dikarya</taxon>
        <taxon>Ascomycota</taxon>
        <taxon>Pezizomycotina</taxon>
        <taxon>Leotiomycetes</taxon>
        <taxon>Helotiales</taxon>
        <taxon>Mollisiaceae</taxon>
        <taxon>Phialocephala</taxon>
        <taxon>Phialocephala fortinii species complex</taxon>
    </lineage>
</organism>
<dbReference type="PANTHER" id="PTHR32419">
    <property type="entry name" value="GLUTATHIONYL-HYDROQUINONE REDUCTASE"/>
    <property type="match status" value="1"/>
</dbReference>
<evidence type="ECO:0000256" key="3">
    <source>
        <dbReference type="PIRSR" id="PIRSR015753-3"/>
    </source>
</evidence>
<evidence type="ECO:0000256" key="2">
    <source>
        <dbReference type="PIRSR" id="PIRSR015753-2"/>
    </source>
</evidence>
<dbReference type="OrthoDB" id="2309723at2759"/>
<dbReference type="Pfam" id="PF13409">
    <property type="entry name" value="GST_N_2"/>
    <property type="match status" value="1"/>
</dbReference>
<dbReference type="EMBL" id="FJOG01000002">
    <property type="protein sequence ID" value="CZR51647.1"/>
    <property type="molecule type" value="Genomic_DNA"/>
</dbReference>
<dbReference type="Gene3D" id="1.20.1050.10">
    <property type="match status" value="1"/>
</dbReference>
<feature type="binding site" evidence="2">
    <location>
        <position position="89"/>
    </location>
    <ligand>
        <name>glutathione</name>
        <dbReference type="ChEBI" id="CHEBI:57925"/>
    </ligand>
</feature>
<dbReference type="GO" id="GO:0004364">
    <property type="term" value="F:glutathione transferase activity"/>
    <property type="evidence" value="ECO:0007669"/>
    <property type="project" value="InterPro"/>
</dbReference>
<dbReference type="SFLD" id="SFLDG01148">
    <property type="entry name" value="Xi_(cytGST)"/>
    <property type="match status" value="1"/>
</dbReference>
<dbReference type="PANTHER" id="PTHR32419:SF25">
    <property type="entry name" value="GLUTATHIONE S-TRANSFERASE (EUROFUNG)"/>
    <property type="match status" value="1"/>
</dbReference>
<keyword evidence="5" id="KW-0808">Transferase</keyword>
<feature type="site" description="Lowers pKa of active site Cys" evidence="3">
    <location>
        <position position="308"/>
    </location>
</feature>
<name>A0A1L7WFX3_9HELO</name>
<dbReference type="InterPro" id="IPR036249">
    <property type="entry name" value="Thioredoxin-like_sf"/>
</dbReference>
<feature type="active site" description="Nucleophile" evidence="1">
    <location>
        <position position="56"/>
    </location>
</feature>
<dbReference type="Proteomes" id="UP000184330">
    <property type="component" value="Unassembled WGS sequence"/>
</dbReference>
<accession>A0A1L7WFX3</accession>
<evidence type="ECO:0000256" key="1">
    <source>
        <dbReference type="PIRSR" id="PIRSR015753-1"/>
    </source>
</evidence>
<dbReference type="InterPro" id="IPR010987">
    <property type="entry name" value="Glutathione-S-Trfase_C-like"/>
</dbReference>
<dbReference type="PROSITE" id="PS50405">
    <property type="entry name" value="GST_CTER"/>
    <property type="match status" value="1"/>
</dbReference>
<keyword evidence="6" id="KW-1185">Reference proteome</keyword>
<dbReference type="SUPFAM" id="SSF52833">
    <property type="entry name" value="Thioredoxin-like"/>
    <property type="match status" value="1"/>
</dbReference>
<gene>
    <name evidence="5" type="ORF">PAC_01524</name>
</gene>
<feature type="binding site" evidence="2">
    <location>
        <begin position="141"/>
        <end position="142"/>
    </location>
    <ligand>
        <name>glutathione</name>
        <dbReference type="ChEBI" id="CHEBI:57925"/>
    </ligand>
</feature>
<evidence type="ECO:0000313" key="5">
    <source>
        <dbReference type="EMBL" id="CZR51647.1"/>
    </source>
</evidence>
<evidence type="ECO:0000313" key="6">
    <source>
        <dbReference type="Proteomes" id="UP000184330"/>
    </source>
</evidence>
<dbReference type="SUPFAM" id="SSF47616">
    <property type="entry name" value="GST C-terminal domain-like"/>
    <property type="match status" value="1"/>
</dbReference>
<dbReference type="InterPro" id="IPR036282">
    <property type="entry name" value="Glutathione-S-Trfase_C_sf"/>
</dbReference>
<feature type="active site" description="Proton donor/acceptor" evidence="1">
    <location>
        <position position="196"/>
    </location>
</feature>
<protein>
    <submittedName>
        <fullName evidence="5">Probable glutathione S-transferase</fullName>
    </submittedName>
</protein>
<reference evidence="5 6" key="1">
    <citation type="submission" date="2016-03" db="EMBL/GenBank/DDBJ databases">
        <authorList>
            <person name="Ploux O."/>
        </authorList>
    </citation>
    <scope>NUCLEOTIDE SEQUENCE [LARGE SCALE GENOMIC DNA]</scope>
    <source>
        <strain evidence="5 6">UAMH 11012</strain>
    </source>
</reference>
<dbReference type="Pfam" id="PF13410">
    <property type="entry name" value="GST_C_2"/>
    <property type="match status" value="1"/>
</dbReference>
<feature type="site" description="Lowers pKa of active site Cys" evidence="3">
    <location>
        <position position="258"/>
    </location>
</feature>
<dbReference type="InterPro" id="IPR047047">
    <property type="entry name" value="GST_Omega-like_C"/>
</dbReference>
<evidence type="ECO:0000259" key="4">
    <source>
        <dbReference type="PROSITE" id="PS50405"/>
    </source>
</evidence>
<dbReference type="SFLD" id="SFLDG01206">
    <property type="entry name" value="Xi.1"/>
    <property type="match status" value="1"/>
</dbReference>